<dbReference type="NCBIfam" id="TIGR01648">
    <property type="entry name" value="hnRNP-R-Q"/>
    <property type="match status" value="1"/>
</dbReference>
<keyword evidence="2" id="KW-0963">Cytoplasm</keyword>
<feature type="compositionally biased region" description="Gly residues" evidence="6">
    <location>
        <begin position="267"/>
        <end position="304"/>
    </location>
</feature>
<comment type="subcellular location">
    <subcellularLocation>
        <location evidence="1">Cytoplasm</location>
    </subcellularLocation>
</comment>
<evidence type="ECO:0000313" key="8">
    <source>
        <dbReference type="EnsemblMetazoa" id="CLYHEMP007240.1"/>
    </source>
</evidence>
<dbReference type="InterPro" id="IPR006535">
    <property type="entry name" value="HnRNP_R/Q_splicing_fac"/>
</dbReference>
<dbReference type="CDD" id="cd12250">
    <property type="entry name" value="RRM2_hnRNPR_like"/>
    <property type="match status" value="1"/>
</dbReference>
<organism evidence="8 9">
    <name type="scientific">Clytia hemisphaerica</name>
    <dbReference type="NCBI Taxonomy" id="252671"/>
    <lineage>
        <taxon>Eukaryota</taxon>
        <taxon>Metazoa</taxon>
        <taxon>Cnidaria</taxon>
        <taxon>Hydrozoa</taxon>
        <taxon>Hydroidolina</taxon>
        <taxon>Leptothecata</taxon>
        <taxon>Obeliida</taxon>
        <taxon>Clytiidae</taxon>
        <taxon>Clytia</taxon>
    </lineage>
</organism>
<dbReference type="CDD" id="cd12251">
    <property type="entry name" value="RRM3_hnRNPR_like"/>
    <property type="match status" value="1"/>
</dbReference>
<dbReference type="Pfam" id="PF00076">
    <property type="entry name" value="RRM_1"/>
    <property type="match status" value="3"/>
</dbReference>
<evidence type="ECO:0000313" key="9">
    <source>
        <dbReference type="Proteomes" id="UP000594262"/>
    </source>
</evidence>
<sequence>MYEDELVPLFEPYGQIYDLRIMVDPFSGLNKGYAFVTYSTKEGAQSSVKAMENHEVRGGKKLGVCLSQANNRLFVGSIPKTKTKQDIMEEFKTKVEELTDVIMYFSAEDKNKNRGFAFLDFATHKDAAQARRKLQSGRIKVFGHITPAVDWADSMDEPNDEVMSKVKVVYVRHLSPAIDENKLNELFEQYGPVEKVKKIKDYAFINFANRDDAMRAIEELDNQELDDLKISVQLAKPQVDKTGQRRGQSGFGALNKKGESDNFVPRGRGGFSGRGAVGPRGRGRGGFGGGFSHGGNYSQGGYRGYGDDSYDDYYAPPARPRGGPPSRGPSRGGAMRGGRGSPRGGSTGGFRGASRGGSSRGGTYGQQRGGMNRGRGGFGRGGSDYGSGRGGSRGGTGGYGSRGRGAGAPKRKADYGGDYGTPSKRKNEWNSQPIAQQPLGNSSSNYYNDDYSGGDWYTDLSEPRWQ</sequence>
<evidence type="ECO:0000256" key="6">
    <source>
        <dbReference type="SAM" id="MobiDB-lite"/>
    </source>
</evidence>
<evidence type="ECO:0000259" key="7">
    <source>
        <dbReference type="PROSITE" id="PS50102"/>
    </source>
</evidence>
<accession>A0A7M5V7B7</accession>
<keyword evidence="3" id="KW-0677">Repeat</keyword>
<proteinExistence type="predicted"/>
<evidence type="ECO:0000256" key="2">
    <source>
        <dbReference type="ARBA" id="ARBA00022490"/>
    </source>
</evidence>
<dbReference type="SMART" id="SM00360">
    <property type="entry name" value="RRM"/>
    <property type="match status" value="3"/>
</dbReference>
<evidence type="ECO:0000256" key="1">
    <source>
        <dbReference type="ARBA" id="ARBA00004496"/>
    </source>
</evidence>
<dbReference type="RefSeq" id="XP_066914698.1">
    <property type="nucleotide sequence ID" value="XM_067058597.1"/>
</dbReference>
<keyword evidence="4 5" id="KW-0694">RNA-binding</keyword>
<feature type="compositionally biased region" description="Gly residues" evidence="6">
    <location>
        <begin position="330"/>
        <end position="406"/>
    </location>
</feature>
<feature type="domain" description="RRM" evidence="7">
    <location>
        <begin position="71"/>
        <end position="154"/>
    </location>
</feature>
<dbReference type="Gene3D" id="3.30.70.330">
    <property type="match status" value="3"/>
</dbReference>
<dbReference type="PANTHER" id="PTHR21245">
    <property type="entry name" value="HETEROGENEOUS NUCLEAR RIBONUCLEOPROTEIN"/>
    <property type="match status" value="1"/>
</dbReference>
<dbReference type="InterPro" id="IPR012677">
    <property type="entry name" value="Nucleotide-bd_a/b_plait_sf"/>
</dbReference>
<dbReference type="Proteomes" id="UP000594262">
    <property type="component" value="Unplaced"/>
</dbReference>
<feature type="compositionally biased region" description="Low complexity" evidence="6">
    <location>
        <begin position="440"/>
        <end position="455"/>
    </location>
</feature>
<dbReference type="GO" id="GO:0003723">
    <property type="term" value="F:RNA binding"/>
    <property type="evidence" value="ECO:0007669"/>
    <property type="project" value="UniProtKB-UniRule"/>
</dbReference>
<feature type="domain" description="RRM" evidence="7">
    <location>
        <begin position="167"/>
        <end position="237"/>
    </location>
</feature>
<keyword evidence="9" id="KW-1185">Reference proteome</keyword>
<name>A0A7M5V7B7_9CNID</name>
<dbReference type="FunFam" id="3.30.70.330:FF:000027">
    <property type="entry name" value="Heterogeneous nuclear ribonucleoprotein q isoform"/>
    <property type="match status" value="1"/>
</dbReference>
<feature type="compositionally biased region" description="Polar residues" evidence="6">
    <location>
        <begin position="429"/>
        <end position="439"/>
    </location>
</feature>
<dbReference type="EnsemblMetazoa" id="CLYHEMT007240.1">
    <property type="protein sequence ID" value="CLYHEMP007240.1"/>
    <property type="gene ID" value="CLYHEMG007240"/>
</dbReference>
<dbReference type="GeneID" id="136801917"/>
<dbReference type="SUPFAM" id="SSF54928">
    <property type="entry name" value="RNA-binding domain, RBD"/>
    <property type="match status" value="2"/>
</dbReference>
<dbReference type="FunFam" id="3.30.70.330:FF:000023">
    <property type="entry name" value="Heterogeneous nuclear ribonucleoprotein q isoform"/>
    <property type="match status" value="1"/>
</dbReference>
<dbReference type="GO" id="GO:0005737">
    <property type="term" value="C:cytoplasm"/>
    <property type="evidence" value="ECO:0007669"/>
    <property type="project" value="UniProtKB-SubCell"/>
</dbReference>
<dbReference type="InterPro" id="IPR035979">
    <property type="entry name" value="RBD_domain_sf"/>
</dbReference>
<reference evidence="8" key="1">
    <citation type="submission" date="2021-01" db="UniProtKB">
        <authorList>
            <consortium name="EnsemblMetazoa"/>
        </authorList>
    </citation>
    <scope>IDENTIFICATION</scope>
</reference>
<dbReference type="AlphaFoldDB" id="A0A7M5V7B7"/>
<dbReference type="InterPro" id="IPR000504">
    <property type="entry name" value="RRM_dom"/>
</dbReference>
<dbReference type="PROSITE" id="PS50102">
    <property type="entry name" value="RRM"/>
    <property type="match status" value="3"/>
</dbReference>
<evidence type="ECO:0000256" key="5">
    <source>
        <dbReference type="PROSITE-ProRule" id="PRU00176"/>
    </source>
</evidence>
<evidence type="ECO:0000256" key="3">
    <source>
        <dbReference type="ARBA" id="ARBA00022737"/>
    </source>
</evidence>
<protein>
    <recommendedName>
        <fullName evidence="7">RRM domain-containing protein</fullName>
    </recommendedName>
</protein>
<feature type="region of interest" description="Disordered" evidence="6">
    <location>
        <begin position="239"/>
        <end position="466"/>
    </location>
</feature>
<feature type="domain" description="RRM" evidence="7">
    <location>
        <begin position="1"/>
        <end position="69"/>
    </location>
</feature>
<feature type="compositionally biased region" description="Pro residues" evidence="6">
    <location>
        <begin position="317"/>
        <end position="327"/>
    </location>
</feature>
<dbReference type="OrthoDB" id="3800936at2759"/>
<evidence type="ECO:0000256" key="4">
    <source>
        <dbReference type="ARBA" id="ARBA00022884"/>
    </source>
</evidence>